<reference evidence="2 3" key="1">
    <citation type="journal article" date="2019" name="Nat. Ecol. Evol.">
        <title>Megaphylogeny resolves global patterns of mushroom evolution.</title>
        <authorList>
            <person name="Varga T."/>
            <person name="Krizsan K."/>
            <person name="Foldi C."/>
            <person name="Dima B."/>
            <person name="Sanchez-Garcia M."/>
            <person name="Sanchez-Ramirez S."/>
            <person name="Szollosi G.J."/>
            <person name="Szarkandi J.G."/>
            <person name="Papp V."/>
            <person name="Albert L."/>
            <person name="Andreopoulos W."/>
            <person name="Angelini C."/>
            <person name="Antonin V."/>
            <person name="Barry K.W."/>
            <person name="Bougher N.L."/>
            <person name="Buchanan P."/>
            <person name="Buyck B."/>
            <person name="Bense V."/>
            <person name="Catcheside P."/>
            <person name="Chovatia M."/>
            <person name="Cooper J."/>
            <person name="Damon W."/>
            <person name="Desjardin D."/>
            <person name="Finy P."/>
            <person name="Geml J."/>
            <person name="Haridas S."/>
            <person name="Hughes K."/>
            <person name="Justo A."/>
            <person name="Karasinski D."/>
            <person name="Kautmanova I."/>
            <person name="Kiss B."/>
            <person name="Kocsube S."/>
            <person name="Kotiranta H."/>
            <person name="LaButti K.M."/>
            <person name="Lechner B.E."/>
            <person name="Liimatainen K."/>
            <person name="Lipzen A."/>
            <person name="Lukacs Z."/>
            <person name="Mihaltcheva S."/>
            <person name="Morgado L.N."/>
            <person name="Niskanen T."/>
            <person name="Noordeloos M.E."/>
            <person name="Ohm R.A."/>
            <person name="Ortiz-Santana B."/>
            <person name="Ovrebo C."/>
            <person name="Racz N."/>
            <person name="Riley R."/>
            <person name="Savchenko A."/>
            <person name="Shiryaev A."/>
            <person name="Soop K."/>
            <person name="Spirin V."/>
            <person name="Szebenyi C."/>
            <person name="Tomsovsky M."/>
            <person name="Tulloss R.E."/>
            <person name="Uehling J."/>
            <person name="Grigoriev I.V."/>
            <person name="Vagvolgyi C."/>
            <person name="Papp T."/>
            <person name="Martin F.M."/>
            <person name="Miettinen O."/>
            <person name="Hibbett D.S."/>
            <person name="Nagy L.G."/>
        </authorList>
    </citation>
    <scope>NUCLEOTIDE SEQUENCE [LARGE SCALE GENOMIC DNA]</scope>
    <source>
        <strain evidence="2 3">CBS 962.96</strain>
    </source>
</reference>
<feature type="region of interest" description="Disordered" evidence="1">
    <location>
        <begin position="376"/>
        <end position="480"/>
    </location>
</feature>
<feature type="compositionally biased region" description="Basic residues" evidence="1">
    <location>
        <begin position="54"/>
        <end position="63"/>
    </location>
</feature>
<dbReference type="Pfam" id="PF20414">
    <property type="entry name" value="DUF6698"/>
    <property type="match status" value="1"/>
</dbReference>
<feature type="compositionally biased region" description="Polar residues" evidence="1">
    <location>
        <begin position="536"/>
        <end position="554"/>
    </location>
</feature>
<proteinExistence type="predicted"/>
<gene>
    <name evidence="2" type="ORF">K435DRAFT_803472</name>
</gene>
<feature type="compositionally biased region" description="Polar residues" evidence="1">
    <location>
        <begin position="509"/>
        <end position="526"/>
    </location>
</feature>
<dbReference type="Proteomes" id="UP000297245">
    <property type="component" value="Unassembled WGS sequence"/>
</dbReference>
<feature type="compositionally biased region" description="Low complexity" evidence="1">
    <location>
        <begin position="417"/>
        <end position="426"/>
    </location>
</feature>
<feature type="compositionally biased region" description="Polar residues" evidence="1">
    <location>
        <begin position="1"/>
        <end position="15"/>
    </location>
</feature>
<feature type="compositionally biased region" description="Polar residues" evidence="1">
    <location>
        <begin position="428"/>
        <end position="466"/>
    </location>
</feature>
<protein>
    <submittedName>
        <fullName evidence="2">Uncharacterized protein</fullName>
    </submittedName>
</protein>
<sequence>MPPKTTSARGQTLHHNPQLVPPAPVTLPLPPAHTSAQGEGDNNSSDSDSSGSKAGKRGRKWKHTTNIVELMRNKKKPKNKLDHFKRAAKSLSKTESPYINYCAVLIAGLDHDGKLPEDLLEPEDDNDPDKACNLKIYDQLITFIPNFDAYMDEILEANALDELVGIMNTSASTAISGNVRILKTRILSNALDVLGIDSFTPPINGDLSKLFVCGWNHGQLSMLLCTPIKLDECQKDPDTFQLRVLEDDITIDSSHILVFMYDDLRDAASNGEEYVESGRFLGQLLFLVWVTIFLGPETASAYRSNPPGARFNFKMIAYAGLLASHSLSASTDWRSDDGAVVKEMFFESIVSMFEDPDIRDEDVVRNTLEQWTDQVGWMLPGDEKNKHQENIEDDQDSTLAQLKRLRRKERLHKDSTAKSSTSAHASPGPSTISAPTNNNSESTPVPINDSNSIVVPTNNNSDDSQPLPTPSPHSQESDLVKSTAVDLLVSVSKSPLAASPAPPGPAVSNLPSSTRNSKPQASNQKHIPTWAKTKEVNSQPPTSVSNTSASNQDTSIKESSKLSSPSPVLRRTTRKVCVNNK</sequence>
<dbReference type="EMBL" id="ML179408">
    <property type="protein sequence ID" value="THU88483.1"/>
    <property type="molecule type" value="Genomic_DNA"/>
</dbReference>
<evidence type="ECO:0000313" key="2">
    <source>
        <dbReference type="EMBL" id="THU88483.1"/>
    </source>
</evidence>
<name>A0A4S8LI55_DENBC</name>
<feature type="compositionally biased region" description="Pro residues" evidence="1">
    <location>
        <begin position="19"/>
        <end position="31"/>
    </location>
</feature>
<accession>A0A4S8LI55</accession>
<organism evidence="2 3">
    <name type="scientific">Dendrothele bispora (strain CBS 962.96)</name>
    <dbReference type="NCBI Taxonomy" id="1314807"/>
    <lineage>
        <taxon>Eukaryota</taxon>
        <taxon>Fungi</taxon>
        <taxon>Dikarya</taxon>
        <taxon>Basidiomycota</taxon>
        <taxon>Agaricomycotina</taxon>
        <taxon>Agaricomycetes</taxon>
        <taxon>Agaricomycetidae</taxon>
        <taxon>Agaricales</taxon>
        <taxon>Agaricales incertae sedis</taxon>
        <taxon>Dendrothele</taxon>
    </lineage>
</organism>
<feature type="compositionally biased region" description="Low complexity" evidence="1">
    <location>
        <begin position="40"/>
        <end position="52"/>
    </location>
</feature>
<feature type="region of interest" description="Disordered" evidence="1">
    <location>
        <begin position="1"/>
        <end position="65"/>
    </location>
</feature>
<evidence type="ECO:0000256" key="1">
    <source>
        <dbReference type="SAM" id="MobiDB-lite"/>
    </source>
</evidence>
<keyword evidence="3" id="KW-1185">Reference proteome</keyword>
<dbReference type="OrthoDB" id="3160134at2759"/>
<feature type="region of interest" description="Disordered" evidence="1">
    <location>
        <begin position="495"/>
        <end position="581"/>
    </location>
</feature>
<dbReference type="AlphaFoldDB" id="A0A4S8LI55"/>
<evidence type="ECO:0000313" key="3">
    <source>
        <dbReference type="Proteomes" id="UP000297245"/>
    </source>
</evidence>
<dbReference type="InterPro" id="IPR046521">
    <property type="entry name" value="DUF6698"/>
</dbReference>
<feature type="compositionally biased region" description="Basic and acidic residues" evidence="1">
    <location>
        <begin position="381"/>
        <end position="390"/>
    </location>
</feature>